<keyword evidence="1" id="KW-0547">Nucleotide-binding</keyword>
<organism evidence="5 6">
    <name type="scientific">Taxus chinensis</name>
    <name type="common">Chinese yew</name>
    <name type="synonym">Taxus wallichiana var. chinensis</name>
    <dbReference type="NCBI Taxonomy" id="29808"/>
    <lineage>
        <taxon>Eukaryota</taxon>
        <taxon>Viridiplantae</taxon>
        <taxon>Streptophyta</taxon>
        <taxon>Embryophyta</taxon>
        <taxon>Tracheophyta</taxon>
        <taxon>Spermatophyta</taxon>
        <taxon>Pinopsida</taxon>
        <taxon>Pinidae</taxon>
        <taxon>Conifers II</taxon>
        <taxon>Cupressales</taxon>
        <taxon>Taxaceae</taxon>
        <taxon>Taxus</taxon>
    </lineage>
</organism>
<dbReference type="GO" id="GO:0016020">
    <property type="term" value="C:membrane"/>
    <property type="evidence" value="ECO:0007669"/>
    <property type="project" value="TreeGrafter"/>
</dbReference>
<dbReference type="PRINTS" id="PR00195">
    <property type="entry name" value="DYNAMIN"/>
</dbReference>
<feature type="non-terminal residue" evidence="5">
    <location>
        <position position="1"/>
    </location>
</feature>
<dbReference type="InterPro" id="IPR003130">
    <property type="entry name" value="GED"/>
</dbReference>
<dbReference type="OMA" id="EHITIGI"/>
<dbReference type="GO" id="GO:0005525">
    <property type="term" value="F:GTP binding"/>
    <property type="evidence" value="ECO:0007669"/>
    <property type="project" value="InterPro"/>
</dbReference>
<protein>
    <recommendedName>
        <fullName evidence="7">Dynamin-related protein 3A</fullName>
    </recommendedName>
</protein>
<name>A0AA38GRP4_TAXCH</name>
<proteinExistence type="predicted"/>
<dbReference type="Gene3D" id="1.20.120.1240">
    <property type="entry name" value="Dynamin, middle domain"/>
    <property type="match status" value="2"/>
</dbReference>
<dbReference type="PROSITE" id="PS51718">
    <property type="entry name" value="G_DYNAMIN_2"/>
    <property type="match status" value="1"/>
</dbReference>
<dbReference type="InterPro" id="IPR045063">
    <property type="entry name" value="Dynamin_N"/>
</dbReference>
<dbReference type="PANTHER" id="PTHR11566:SF21">
    <property type="entry name" value="DYNAMIN RELATED PROTEIN 1, ISOFORM A"/>
    <property type="match status" value="1"/>
</dbReference>
<dbReference type="GO" id="GO:0005737">
    <property type="term" value="C:cytoplasm"/>
    <property type="evidence" value="ECO:0007669"/>
    <property type="project" value="TreeGrafter"/>
</dbReference>
<reference evidence="5 6" key="1">
    <citation type="journal article" date="2021" name="Nat. Plants">
        <title>The Taxus genome provides insights into paclitaxel biosynthesis.</title>
        <authorList>
            <person name="Xiong X."/>
            <person name="Gou J."/>
            <person name="Liao Q."/>
            <person name="Li Y."/>
            <person name="Zhou Q."/>
            <person name="Bi G."/>
            <person name="Li C."/>
            <person name="Du R."/>
            <person name="Wang X."/>
            <person name="Sun T."/>
            <person name="Guo L."/>
            <person name="Liang H."/>
            <person name="Lu P."/>
            <person name="Wu Y."/>
            <person name="Zhang Z."/>
            <person name="Ro D.K."/>
            <person name="Shang Y."/>
            <person name="Huang S."/>
            <person name="Yan J."/>
        </authorList>
    </citation>
    <scope>NUCLEOTIDE SEQUENCE [LARGE SCALE GENOMIC DNA]</scope>
    <source>
        <strain evidence="5">Ta-2019</strain>
    </source>
</reference>
<dbReference type="GO" id="GO:0003924">
    <property type="term" value="F:GTPase activity"/>
    <property type="evidence" value="ECO:0007669"/>
    <property type="project" value="InterPro"/>
</dbReference>
<evidence type="ECO:0000256" key="1">
    <source>
        <dbReference type="ARBA" id="ARBA00022741"/>
    </source>
</evidence>
<dbReference type="SUPFAM" id="SSF52540">
    <property type="entry name" value="P-loop containing nucleoside triphosphate hydrolases"/>
    <property type="match status" value="1"/>
</dbReference>
<dbReference type="CDD" id="cd08771">
    <property type="entry name" value="DLP_1"/>
    <property type="match status" value="1"/>
</dbReference>
<dbReference type="GO" id="GO:0005874">
    <property type="term" value="C:microtubule"/>
    <property type="evidence" value="ECO:0007669"/>
    <property type="project" value="TreeGrafter"/>
</dbReference>
<evidence type="ECO:0000259" key="3">
    <source>
        <dbReference type="PROSITE" id="PS51388"/>
    </source>
</evidence>
<dbReference type="InterPro" id="IPR001401">
    <property type="entry name" value="Dynamin_GTPase"/>
</dbReference>
<accession>A0AA38GRP4</accession>
<sequence length="683" mass="76176">MYPWLVVKEFPDAIALQVETEREAGGNKGISAKQIRLKIFSPFVLNINLVDLPGIMKVPVGDQPIDIEARIRTMIMSYIKHPSCIILAVSPANSDLANSDALQIARVADTDGSRTIGVITKLDIMDRGTDARNFLLGNVIPLQLGYIGVVNRSQEDIIANQSIRDALAYEENFFRGHPVYCSLADQCGIPQLARKLNQILVKHIRVMLPDLKAQIHGQMMSVKKELSSYGEVTESEVDQGNLLLDILRKFSDAFRSRIEGKNEETTFELVGGARIHYIIQSIFVKRLEDVDPCEGLSDKDIQTAIQNAMGSRSALFVPEVPFQALLRKKIAQLLDPSLQCVHIIYDELVKLANRCQTSDLFRFPLLRRCLEEVLGTCLREGLESALTMVSHLIEMEMDYINTSHHSFIGGSKAMAAAGQLQRSPMLSMPTPKTKQENVDFNRVPATDKVQKLPAILARASPSRFITNHVRWNDKSGANGYTFRGSWGISSIFELGEEIPSANGGEEIPSANGGEEIPSANGGEAMPSSYIGEAIPSATCGERIPSIDLGSSFFAYGNSETKEIFELVDNVEPTRVSSIIHLKEPPAVLIPSEAQTEHITIGIEVTKILLRSYYDIVRKNIQDRVPKAIMHFLVNHVKRELYSVLIRNLYRENLFAEMLKERDDISARRKQCKDILHILKKAVR</sequence>
<evidence type="ECO:0000259" key="4">
    <source>
        <dbReference type="PROSITE" id="PS51718"/>
    </source>
</evidence>
<gene>
    <name evidence="5" type="ORF">KI387_007974</name>
</gene>
<dbReference type="InterPro" id="IPR020850">
    <property type="entry name" value="GED_dom"/>
</dbReference>
<dbReference type="AlphaFoldDB" id="A0AA38GRP4"/>
<dbReference type="PROSITE" id="PS51388">
    <property type="entry name" value="GED"/>
    <property type="match status" value="1"/>
</dbReference>
<dbReference type="Proteomes" id="UP000824469">
    <property type="component" value="Unassembled WGS sequence"/>
</dbReference>
<feature type="domain" description="Dynamin-type G" evidence="4">
    <location>
        <begin position="1"/>
        <end position="209"/>
    </location>
</feature>
<dbReference type="Pfam" id="PF01031">
    <property type="entry name" value="Dynamin_M"/>
    <property type="match status" value="1"/>
</dbReference>
<dbReference type="SMART" id="SM00302">
    <property type="entry name" value="GED"/>
    <property type="match status" value="1"/>
</dbReference>
<dbReference type="Pfam" id="PF00350">
    <property type="entry name" value="Dynamin_N"/>
    <property type="match status" value="1"/>
</dbReference>
<dbReference type="GO" id="GO:0008017">
    <property type="term" value="F:microtubule binding"/>
    <property type="evidence" value="ECO:0007669"/>
    <property type="project" value="TreeGrafter"/>
</dbReference>
<dbReference type="InterPro" id="IPR000375">
    <property type="entry name" value="Dynamin_stalk"/>
</dbReference>
<comment type="caution">
    <text evidence="5">The sequence shown here is derived from an EMBL/GenBank/DDBJ whole genome shotgun (WGS) entry which is preliminary data.</text>
</comment>
<evidence type="ECO:0000313" key="5">
    <source>
        <dbReference type="EMBL" id="KAH9327796.1"/>
    </source>
</evidence>
<dbReference type="InterPro" id="IPR027417">
    <property type="entry name" value="P-loop_NTPase"/>
</dbReference>
<dbReference type="InterPro" id="IPR030381">
    <property type="entry name" value="G_DYNAMIN_dom"/>
</dbReference>
<dbReference type="InterPro" id="IPR022812">
    <property type="entry name" value="Dynamin"/>
</dbReference>
<dbReference type="Pfam" id="PF02212">
    <property type="entry name" value="GED"/>
    <property type="match status" value="1"/>
</dbReference>
<feature type="domain" description="GED" evidence="3">
    <location>
        <begin position="602"/>
        <end position="683"/>
    </location>
</feature>
<dbReference type="PANTHER" id="PTHR11566">
    <property type="entry name" value="DYNAMIN"/>
    <property type="match status" value="1"/>
</dbReference>
<evidence type="ECO:0000313" key="6">
    <source>
        <dbReference type="Proteomes" id="UP000824469"/>
    </source>
</evidence>
<evidence type="ECO:0000256" key="2">
    <source>
        <dbReference type="ARBA" id="ARBA00023134"/>
    </source>
</evidence>
<evidence type="ECO:0008006" key="7">
    <source>
        <dbReference type="Google" id="ProtNLM"/>
    </source>
</evidence>
<keyword evidence="2" id="KW-0342">GTP-binding</keyword>
<dbReference type="SMART" id="SM00053">
    <property type="entry name" value="DYNc"/>
    <property type="match status" value="1"/>
</dbReference>
<dbReference type="EMBL" id="JAHRHJ020000002">
    <property type="protein sequence ID" value="KAH9327796.1"/>
    <property type="molecule type" value="Genomic_DNA"/>
</dbReference>
<keyword evidence="6" id="KW-1185">Reference proteome</keyword>
<dbReference type="Gene3D" id="3.40.50.300">
    <property type="entry name" value="P-loop containing nucleotide triphosphate hydrolases"/>
    <property type="match status" value="1"/>
</dbReference>